<evidence type="ECO:0000256" key="2">
    <source>
        <dbReference type="ARBA" id="ARBA00022827"/>
    </source>
</evidence>
<accession>A0A7Y9LPB5</accession>
<evidence type="ECO:0000313" key="6">
    <source>
        <dbReference type="Proteomes" id="UP000542125"/>
    </source>
</evidence>
<dbReference type="InterPro" id="IPR051312">
    <property type="entry name" value="Diverse_Substr_Oxidored"/>
</dbReference>
<dbReference type="InterPro" id="IPR016169">
    <property type="entry name" value="FAD-bd_PCMH_sub2"/>
</dbReference>
<gene>
    <name evidence="5" type="ORF">FHW18_003524</name>
</gene>
<dbReference type="SMART" id="SM01092">
    <property type="entry name" value="CO_deh_flav_C"/>
    <property type="match status" value="1"/>
</dbReference>
<dbReference type="AlphaFoldDB" id="A0A7Y9LPB5"/>
<dbReference type="RefSeq" id="WP_179587962.1">
    <property type="nucleotide sequence ID" value="NZ_JACBYR010000001.1"/>
</dbReference>
<dbReference type="Gene3D" id="3.30.390.50">
    <property type="entry name" value="CO dehydrogenase flavoprotein, C-terminal domain"/>
    <property type="match status" value="1"/>
</dbReference>
<dbReference type="SUPFAM" id="SSF56176">
    <property type="entry name" value="FAD-binding/transporter-associated domain-like"/>
    <property type="match status" value="1"/>
</dbReference>
<dbReference type="InterPro" id="IPR036318">
    <property type="entry name" value="FAD-bd_PCMH-like_sf"/>
</dbReference>
<proteinExistence type="predicted"/>
<dbReference type="PANTHER" id="PTHR42659">
    <property type="entry name" value="XANTHINE DEHYDROGENASE SUBUNIT C-RELATED"/>
    <property type="match status" value="1"/>
</dbReference>
<dbReference type="InterPro" id="IPR005107">
    <property type="entry name" value="CO_DH_flav_C"/>
</dbReference>
<organism evidence="5 6">
    <name type="scientific">Pigmentiphaga litoralis</name>
    <dbReference type="NCBI Taxonomy" id="516702"/>
    <lineage>
        <taxon>Bacteria</taxon>
        <taxon>Pseudomonadati</taxon>
        <taxon>Pseudomonadota</taxon>
        <taxon>Betaproteobacteria</taxon>
        <taxon>Burkholderiales</taxon>
        <taxon>Alcaligenaceae</taxon>
        <taxon>Pigmentiphaga</taxon>
    </lineage>
</organism>
<dbReference type="PROSITE" id="PS51387">
    <property type="entry name" value="FAD_PCMH"/>
    <property type="match status" value="1"/>
</dbReference>
<dbReference type="InterPro" id="IPR002346">
    <property type="entry name" value="Mopterin_DH_FAD-bd"/>
</dbReference>
<dbReference type="InterPro" id="IPR016167">
    <property type="entry name" value="FAD-bd_PCMH_sub1"/>
</dbReference>
<dbReference type="SUPFAM" id="SSF55447">
    <property type="entry name" value="CO dehydrogenase flavoprotein C-terminal domain-like"/>
    <property type="match status" value="1"/>
</dbReference>
<keyword evidence="6" id="KW-1185">Reference proteome</keyword>
<keyword evidence="2" id="KW-0274">FAD</keyword>
<reference evidence="5 6" key="1">
    <citation type="submission" date="2020-07" db="EMBL/GenBank/DDBJ databases">
        <title>Genomic Encyclopedia of Type Strains, Phase IV (KMG-V): Genome sequencing to study the core and pangenomes of soil and plant-associated prokaryotes.</title>
        <authorList>
            <person name="Whitman W."/>
        </authorList>
    </citation>
    <scope>NUCLEOTIDE SEQUENCE [LARGE SCALE GENOMIC DNA]</scope>
    <source>
        <strain evidence="5 6">SAS40</strain>
    </source>
</reference>
<dbReference type="InterPro" id="IPR036683">
    <property type="entry name" value="CO_DH_flav_C_dom_sf"/>
</dbReference>
<keyword evidence="3" id="KW-0560">Oxidoreductase</keyword>
<dbReference type="GO" id="GO:0071949">
    <property type="term" value="F:FAD binding"/>
    <property type="evidence" value="ECO:0007669"/>
    <property type="project" value="InterPro"/>
</dbReference>
<dbReference type="GO" id="GO:0016491">
    <property type="term" value="F:oxidoreductase activity"/>
    <property type="evidence" value="ECO:0007669"/>
    <property type="project" value="UniProtKB-KW"/>
</dbReference>
<protein>
    <submittedName>
        <fullName evidence="5">CO/xanthine dehydrogenase FAD-binding subunit</fullName>
    </submittedName>
</protein>
<feature type="domain" description="FAD-binding PCMH-type" evidence="4">
    <location>
        <begin position="1"/>
        <end position="200"/>
    </location>
</feature>
<dbReference type="Gene3D" id="3.30.43.10">
    <property type="entry name" value="Uridine Diphospho-n-acetylenolpyruvylglucosamine Reductase, domain 2"/>
    <property type="match status" value="1"/>
</dbReference>
<dbReference type="EMBL" id="JACBYR010000001">
    <property type="protein sequence ID" value="NYE84253.1"/>
    <property type="molecule type" value="Genomic_DNA"/>
</dbReference>
<evidence type="ECO:0000256" key="3">
    <source>
        <dbReference type="ARBA" id="ARBA00023002"/>
    </source>
</evidence>
<evidence type="ECO:0000256" key="1">
    <source>
        <dbReference type="ARBA" id="ARBA00022630"/>
    </source>
</evidence>
<sequence>MKLAPIHYVRPRSEAELLDALARYGADAAVLSGGQSLMPELALRTRAVKVVVDINHLPDAGGIALGLAADDPLQTASLGVHAEASAPRPGGWLHIGPLVRHGDLLNHHLVQRHAPGWAAAAAHIGNVAVRNRGTVCGSLAYADPGGELPLIAVASGARVCLRASSGVREVAAESFFAGAFCTVRRPDEYIACVRVPVAGPDSFHFVDEIARRPTAPALASIALSVDPIIGQAPSVRIAVGGVSDRPRLLPATGERISHALRGMTARQRGEEGVGVALDVDAIRATLRAELTPLVERDDAAYRLHLAATLTRAVAKLRASLDLSPAMPHPGPLT</sequence>
<comment type="caution">
    <text evidence="5">The sequence shown here is derived from an EMBL/GenBank/DDBJ whole genome shotgun (WGS) entry which is preliminary data.</text>
</comment>
<evidence type="ECO:0000259" key="4">
    <source>
        <dbReference type="PROSITE" id="PS51387"/>
    </source>
</evidence>
<dbReference type="Pfam" id="PF00941">
    <property type="entry name" value="FAD_binding_5"/>
    <property type="match status" value="2"/>
</dbReference>
<name>A0A7Y9LPB5_9BURK</name>
<dbReference type="Gene3D" id="3.30.465.10">
    <property type="match status" value="1"/>
</dbReference>
<dbReference type="Proteomes" id="UP000542125">
    <property type="component" value="Unassembled WGS sequence"/>
</dbReference>
<keyword evidence="1" id="KW-0285">Flavoprotein</keyword>
<dbReference type="InterPro" id="IPR016166">
    <property type="entry name" value="FAD-bd_PCMH"/>
</dbReference>
<dbReference type="PANTHER" id="PTHR42659:SF2">
    <property type="entry name" value="XANTHINE DEHYDROGENASE SUBUNIT C-RELATED"/>
    <property type="match status" value="1"/>
</dbReference>
<evidence type="ECO:0000313" key="5">
    <source>
        <dbReference type="EMBL" id="NYE84253.1"/>
    </source>
</evidence>